<evidence type="ECO:0000256" key="9">
    <source>
        <dbReference type="ARBA" id="ARBA00022801"/>
    </source>
</evidence>
<comment type="catalytic activity">
    <reaction evidence="1 17">
        <text>a 1,2-diacyl-sn-glycero-3-phosphocholine + H2O = a 2-acyl-sn-glycero-3-phosphocholine + a fatty acid + H(+)</text>
        <dbReference type="Rhea" id="RHEA:18689"/>
        <dbReference type="ChEBI" id="CHEBI:15377"/>
        <dbReference type="ChEBI" id="CHEBI:15378"/>
        <dbReference type="ChEBI" id="CHEBI:28868"/>
        <dbReference type="ChEBI" id="CHEBI:57643"/>
        <dbReference type="ChEBI" id="CHEBI:57875"/>
        <dbReference type="EC" id="3.1.1.32"/>
    </reaction>
</comment>
<dbReference type="Gene3D" id="2.40.230.10">
    <property type="entry name" value="Phospholipase A1"/>
    <property type="match status" value="1"/>
</dbReference>
<comment type="similarity">
    <text evidence="3 17">Belongs to the phospholipase A1 family.</text>
</comment>
<gene>
    <name evidence="19" type="ORF">BAU07_19725</name>
</gene>
<keyword evidence="8 17" id="KW-0732">Signal</keyword>
<evidence type="ECO:0000256" key="5">
    <source>
        <dbReference type="ARBA" id="ARBA00022452"/>
    </source>
</evidence>
<keyword evidence="13" id="KW-0472">Membrane</keyword>
<comment type="cofactor">
    <cofactor evidence="17">
        <name>Ca(2+)</name>
        <dbReference type="ChEBI" id="CHEBI:29108"/>
    </cofactor>
    <text evidence="17">Binds 1 Ca(2+) ion per monomer. In the dimeric form the Ca(2+) is bound by different amino acids with binding of each Ca(2+) shared with ligands coming from each monomer. The Ca(2+) ion may have a role in catalysis.</text>
</comment>
<dbReference type="PRINTS" id="PR01486">
    <property type="entry name" value="PHPHLIPASEA1"/>
</dbReference>
<name>A0A193GG65_9BORD</name>
<evidence type="ECO:0000256" key="12">
    <source>
        <dbReference type="ARBA" id="ARBA00023098"/>
    </source>
</evidence>
<dbReference type="EC" id="3.1.1.4" evidence="17"/>
<evidence type="ECO:0000256" key="3">
    <source>
        <dbReference type="ARBA" id="ARBA00010525"/>
    </source>
</evidence>
<dbReference type="PANTHER" id="PTHR40457:SF1">
    <property type="entry name" value="PHOSPHOLIPASE A1"/>
    <property type="match status" value="1"/>
</dbReference>
<dbReference type="Pfam" id="PF02253">
    <property type="entry name" value="PLA1"/>
    <property type="match status" value="1"/>
</dbReference>
<evidence type="ECO:0000256" key="4">
    <source>
        <dbReference type="ARBA" id="ARBA00011702"/>
    </source>
</evidence>
<comment type="subunit">
    <text evidence="4 17">Homodimer; dimerization is reversible, and the dimeric form is the active one.</text>
</comment>
<comment type="subcellular location">
    <subcellularLocation>
        <location evidence="17">Cell outer membrane</location>
        <topology evidence="17">Multi-pass membrane protein</topology>
    </subcellularLocation>
    <text evidence="17">One of the very few enzymes located there.</text>
</comment>
<dbReference type="Proteomes" id="UP000091926">
    <property type="component" value="Chromosome"/>
</dbReference>
<evidence type="ECO:0000313" key="19">
    <source>
        <dbReference type="EMBL" id="ANN79047.1"/>
    </source>
</evidence>
<dbReference type="EC" id="3.1.1.32" evidence="17"/>
<evidence type="ECO:0000256" key="7">
    <source>
        <dbReference type="ARBA" id="ARBA00022723"/>
    </source>
</evidence>
<dbReference type="EMBL" id="CP016172">
    <property type="protein sequence ID" value="ANN79047.1"/>
    <property type="molecule type" value="Genomic_DNA"/>
</dbReference>
<sequence>MPSTVTSRVPVRLGGIAALLSAAAVFPAHAGISYKLDRASAAPGTTIEVQAIYFNDSDTGGRWQPPREIVLQWRSPSGNVVRSVARAESEVLDFNVPVNNFARMAWRAVVPAQATGLQAVAIEGEPTLMALDATAAGTIASKPADVPVVDARTGQPLPAKEVSAIGASPDAGPSPTSVAAATPAGTASGNPAFDRLRSGLSEYEPTYIDIRTRGRTTSKLQFSLKYRLFTPDAGKEPGFLDNLYLGYTQTSVWDLQGESRPFIDTTFNPSLFWQSDNMWQSADQNWRVGLASGVEHASNGKAGDDSRSVNDAFVQPAVNYRFDGGSTLTFAPRIKGYFALGDENRNYTDYTGWVDWHLRWAQDNGLIASVMYRQGDSARRTTQLDLAWPLKRTFLNMNGYLHLQYFNGYGDTLLGYDQRQKSQIGIGLSLVP</sequence>
<dbReference type="GO" id="GO:0016042">
    <property type="term" value="P:lipid catabolic process"/>
    <property type="evidence" value="ECO:0007669"/>
    <property type="project" value="UniProtKB-KW"/>
</dbReference>
<dbReference type="InterPro" id="IPR003187">
    <property type="entry name" value="PLipase_A1"/>
</dbReference>
<evidence type="ECO:0000256" key="1">
    <source>
        <dbReference type="ARBA" id="ARBA00000111"/>
    </source>
</evidence>
<evidence type="ECO:0000256" key="6">
    <source>
        <dbReference type="ARBA" id="ARBA00022692"/>
    </source>
</evidence>
<evidence type="ECO:0000256" key="16">
    <source>
        <dbReference type="PIRSR" id="PIRSR603187-2"/>
    </source>
</evidence>
<evidence type="ECO:0000256" key="18">
    <source>
        <dbReference type="SAM" id="MobiDB-lite"/>
    </source>
</evidence>
<comment type="function">
    <text evidence="17">Hydrolysis of phosphatidylcholine with phospholipase A2 (EC 3.1.1.4) and phospholipase A1 (EC 3.1.1.32) activities.</text>
</comment>
<keyword evidence="5" id="KW-1134">Transmembrane beta strand</keyword>
<dbReference type="PANTHER" id="PTHR40457">
    <property type="entry name" value="PHOSPHOLIPASE A1"/>
    <property type="match status" value="1"/>
</dbReference>
<dbReference type="STRING" id="463014.BAU07_19725"/>
<keyword evidence="7 16" id="KW-0479">Metal-binding</keyword>
<feature type="chain" id="PRO_5019620201" description="Phospholipase A1" evidence="17">
    <location>
        <begin position="31"/>
        <end position="432"/>
    </location>
</feature>
<dbReference type="GO" id="GO:0046872">
    <property type="term" value="F:metal ion binding"/>
    <property type="evidence" value="ECO:0007669"/>
    <property type="project" value="UniProtKB-KW"/>
</dbReference>
<evidence type="ECO:0000256" key="15">
    <source>
        <dbReference type="PIRSR" id="PIRSR603187-1"/>
    </source>
</evidence>
<dbReference type="KEGG" id="bfz:BAU07_19725"/>
<keyword evidence="6" id="KW-0812">Transmembrane</keyword>
<keyword evidence="12 17" id="KW-0443">Lipid metabolism</keyword>
<keyword evidence="14 17" id="KW-0998">Cell outer membrane</keyword>
<evidence type="ECO:0000256" key="17">
    <source>
        <dbReference type="RuleBase" id="RU366027"/>
    </source>
</evidence>
<evidence type="ECO:0000256" key="2">
    <source>
        <dbReference type="ARBA" id="ARBA00001604"/>
    </source>
</evidence>
<evidence type="ECO:0000313" key="20">
    <source>
        <dbReference type="Proteomes" id="UP000091926"/>
    </source>
</evidence>
<dbReference type="AlphaFoldDB" id="A0A193GG65"/>
<evidence type="ECO:0000256" key="8">
    <source>
        <dbReference type="ARBA" id="ARBA00022729"/>
    </source>
</evidence>
<keyword evidence="20" id="KW-1185">Reference proteome</keyword>
<comment type="catalytic activity">
    <reaction evidence="2 17">
        <text>a 1,2-diacyl-sn-glycero-3-phosphocholine + H2O = a 1-acyl-sn-glycero-3-phosphocholine + a fatty acid + H(+)</text>
        <dbReference type="Rhea" id="RHEA:15801"/>
        <dbReference type="ChEBI" id="CHEBI:15377"/>
        <dbReference type="ChEBI" id="CHEBI:15378"/>
        <dbReference type="ChEBI" id="CHEBI:28868"/>
        <dbReference type="ChEBI" id="CHEBI:57643"/>
        <dbReference type="ChEBI" id="CHEBI:58168"/>
        <dbReference type="EC" id="3.1.1.4"/>
    </reaction>
</comment>
<dbReference type="InterPro" id="IPR036541">
    <property type="entry name" value="PLipase_A1_sf"/>
</dbReference>
<keyword evidence="9 17" id="KW-0378">Hydrolase</keyword>
<organism evidence="19 20">
    <name type="scientific">Bordetella flabilis</name>
    <dbReference type="NCBI Taxonomy" id="463014"/>
    <lineage>
        <taxon>Bacteria</taxon>
        <taxon>Pseudomonadati</taxon>
        <taxon>Pseudomonadota</taxon>
        <taxon>Betaproteobacteria</taxon>
        <taxon>Burkholderiales</taxon>
        <taxon>Alcaligenaceae</taxon>
        <taxon>Bordetella</taxon>
    </lineage>
</organism>
<proteinExistence type="inferred from homology"/>
<dbReference type="OrthoDB" id="188433at2"/>
<dbReference type="GO" id="GO:0008970">
    <property type="term" value="F:phospholipase A1 activity"/>
    <property type="evidence" value="ECO:0007669"/>
    <property type="project" value="UniProtKB-EC"/>
</dbReference>
<feature type="active site" description="Nucleophile" evidence="15">
    <location>
        <position position="298"/>
    </location>
</feature>
<protein>
    <recommendedName>
        <fullName evidence="17">Phospholipase A1</fullName>
        <ecNumber evidence="17">3.1.1.32</ecNumber>
        <ecNumber evidence="17">3.1.1.4</ecNumber>
    </recommendedName>
    <alternativeName>
        <fullName evidence="17">Phosphatidylcholine 1-acylhydrolase</fullName>
    </alternativeName>
</protein>
<feature type="compositionally biased region" description="Low complexity" evidence="18">
    <location>
        <begin position="171"/>
        <end position="189"/>
    </location>
</feature>
<evidence type="ECO:0000256" key="11">
    <source>
        <dbReference type="ARBA" id="ARBA00022963"/>
    </source>
</evidence>
<dbReference type="GO" id="GO:0004623">
    <property type="term" value="F:phospholipase A2 activity"/>
    <property type="evidence" value="ECO:0007669"/>
    <property type="project" value="UniProtKB-EC"/>
</dbReference>
<dbReference type="GO" id="GO:0009279">
    <property type="term" value="C:cell outer membrane"/>
    <property type="evidence" value="ECO:0007669"/>
    <property type="project" value="UniProtKB-SubCell"/>
</dbReference>
<keyword evidence="11 17" id="KW-0442">Lipid degradation</keyword>
<keyword evidence="10 16" id="KW-0106">Calcium</keyword>
<reference evidence="19 20" key="1">
    <citation type="submission" date="2016-06" db="EMBL/GenBank/DDBJ databases">
        <title>Complete genome sequences of Bordetella bronchialis and Bordetella flabilis.</title>
        <authorList>
            <person name="LiPuma J.J."/>
            <person name="Spilker T."/>
        </authorList>
    </citation>
    <scope>NUCLEOTIDE SEQUENCE [LARGE SCALE GENOMIC DNA]</scope>
    <source>
        <strain evidence="19 20">AU10664</strain>
    </source>
</reference>
<feature type="region of interest" description="Disordered" evidence="18">
    <location>
        <begin position="167"/>
        <end position="192"/>
    </location>
</feature>
<dbReference type="RefSeq" id="WP_066661335.1">
    <property type="nucleotide sequence ID" value="NZ_CBCSCL010000013.1"/>
</dbReference>
<evidence type="ECO:0000256" key="13">
    <source>
        <dbReference type="ARBA" id="ARBA00023136"/>
    </source>
</evidence>
<dbReference type="SUPFAM" id="SSF56931">
    <property type="entry name" value="Outer membrane phospholipase A (OMPLA)"/>
    <property type="match status" value="1"/>
</dbReference>
<feature type="binding site" description="in dimeric form" evidence="16">
    <location>
        <position position="259"/>
    </location>
    <ligand>
        <name>Ca(2+)</name>
        <dbReference type="ChEBI" id="CHEBI:29108"/>
        <label>1</label>
    </ligand>
</feature>
<evidence type="ECO:0000256" key="10">
    <source>
        <dbReference type="ARBA" id="ARBA00022837"/>
    </source>
</evidence>
<accession>A0A193GG65</accession>
<feature type="active site" description="Proton acceptor" evidence="15">
    <location>
        <position position="296"/>
    </location>
</feature>
<feature type="signal peptide" evidence="17">
    <location>
        <begin position="1"/>
        <end position="30"/>
    </location>
</feature>
<feature type="binding site" description="in dimeric form" evidence="16">
    <location>
        <position position="306"/>
    </location>
    <ligand>
        <name>Ca(2+)</name>
        <dbReference type="ChEBI" id="CHEBI:29108"/>
        <label>1</label>
    </ligand>
</feature>
<evidence type="ECO:0000256" key="14">
    <source>
        <dbReference type="ARBA" id="ARBA00023237"/>
    </source>
</evidence>